<dbReference type="Proteomes" id="UP000316304">
    <property type="component" value="Unassembled WGS sequence"/>
</dbReference>
<evidence type="ECO:0008006" key="4">
    <source>
        <dbReference type="Google" id="ProtNLM"/>
    </source>
</evidence>
<dbReference type="Pfam" id="PF11950">
    <property type="entry name" value="DUF3467"/>
    <property type="match status" value="1"/>
</dbReference>
<feature type="compositionally biased region" description="Low complexity" evidence="1">
    <location>
        <begin position="7"/>
        <end position="31"/>
    </location>
</feature>
<comment type="caution">
    <text evidence="2">The sequence shown here is derived from an EMBL/GenBank/DDBJ whole genome shotgun (WGS) entry which is preliminary data.</text>
</comment>
<gene>
    <name evidence="2" type="ORF">Pla52o_28780</name>
</gene>
<evidence type="ECO:0000256" key="1">
    <source>
        <dbReference type="SAM" id="MobiDB-lite"/>
    </source>
</evidence>
<dbReference type="RefSeq" id="WP_231612306.1">
    <property type="nucleotide sequence ID" value="NZ_SJPT01000004.1"/>
</dbReference>
<feature type="region of interest" description="Disordered" evidence="1">
    <location>
        <begin position="1"/>
        <end position="31"/>
    </location>
</feature>
<evidence type="ECO:0000313" key="2">
    <source>
        <dbReference type="EMBL" id="TWU23342.1"/>
    </source>
</evidence>
<dbReference type="EMBL" id="SJPT01000004">
    <property type="protein sequence ID" value="TWU23342.1"/>
    <property type="molecule type" value="Genomic_DNA"/>
</dbReference>
<sequence>MADDTKTPAAEAAAGAAAPAEQAQTQQQQPVQVQVADDNAMACYANFCRVTGSPEELIIDFGLNPQPIGVPKDPIQVKQRIIVNFFTAKRLLAALQMSVARHESVFGVLETDINKRVRPGLNQQQTPPAQKS</sequence>
<proteinExistence type="predicted"/>
<accession>A0A5C6CGM6</accession>
<dbReference type="InterPro" id="IPR021857">
    <property type="entry name" value="DUF3467"/>
</dbReference>
<dbReference type="AlphaFoldDB" id="A0A5C6CGM6"/>
<organism evidence="2 3">
    <name type="scientific">Novipirellula galeiformis</name>
    <dbReference type="NCBI Taxonomy" id="2528004"/>
    <lineage>
        <taxon>Bacteria</taxon>
        <taxon>Pseudomonadati</taxon>
        <taxon>Planctomycetota</taxon>
        <taxon>Planctomycetia</taxon>
        <taxon>Pirellulales</taxon>
        <taxon>Pirellulaceae</taxon>
        <taxon>Novipirellula</taxon>
    </lineage>
</organism>
<reference evidence="2 3" key="1">
    <citation type="submission" date="2019-02" db="EMBL/GenBank/DDBJ databases">
        <title>Deep-cultivation of Planctomycetes and their phenomic and genomic characterization uncovers novel biology.</title>
        <authorList>
            <person name="Wiegand S."/>
            <person name="Jogler M."/>
            <person name="Boedeker C."/>
            <person name="Pinto D."/>
            <person name="Vollmers J."/>
            <person name="Rivas-Marin E."/>
            <person name="Kohn T."/>
            <person name="Peeters S.H."/>
            <person name="Heuer A."/>
            <person name="Rast P."/>
            <person name="Oberbeckmann S."/>
            <person name="Bunk B."/>
            <person name="Jeske O."/>
            <person name="Meyerdierks A."/>
            <person name="Storesund J.E."/>
            <person name="Kallscheuer N."/>
            <person name="Luecker S."/>
            <person name="Lage O.M."/>
            <person name="Pohl T."/>
            <person name="Merkel B.J."/>
            <person name="Hornburger P."/>
            <person name="Mueller R.-W."/>
            <person name="Bruemmer F."/>
            <person name="Labrenz M."/>
            <person name="Spormann A.M."/>
            <person name="Op Den Camp H."/>
            <person name="Overmann J."/>
            <person name="Amann R."/>
            <person name="Jetten M.S.M."/>
            <person name="Mascher T."/>
            <person name="Medema M.H."/>
            <person name="Devos D.P."/>
            <person name="Kaster A.-K."/>
            <person name="Ovreas L."/>
            <person name="Rohde M."/>
            <person name="Galperin M.Y."/>
            <person name="Jogler C."/>
        </authorList>
    </citation>
    <scope>NUCLEOTIDE SEQUENCE [LARGE SCALE GENOMIC DNA]</scope>
    <source>
        <strain evidence="2 3">Pla52o</strain>
    </source>
</reference>
<name>A0A5C6CGM6_9BACT</name>
<keyword evidence="3" id="KW-1185">Reference proteome</keyword>
<protein>
    <recommendedName>
        <fullName evidence="4">DUF3467 domain-containing protein</fullName>
    </recommendedName>
</protein>
<evidence type="ECO:0000313" key="3">
    <source>
        <dbReference type="Proteomes" id="UP000316304"/>
    </source>
</evidence>